<dbReference type="EMBL" id="BONX01000085">
    <property type="protein sequence ID" value="GIH01791.1"/>
    <property type="molecule type" value="Genomic_DNA"/>
</dbReference>
<evidence type="ECO:0000313" key="2">
    <source>
        <dbReference type="Proteomes" id="UP000621500"/>
    </source>
</evidence>
<accession>A0ABQ4F4G4</accession>
<proteinExistence type="predicted"/>
<gene>
    <name evidence="1" type="ORF">Pma05_83630</name>
</gene>
<dbReference type="Proteomes" id="UP000621500">
    <property type="component" value="Unassembled WGS sequence"/>
</dbReference>
<keyword evidence="2" id="KW-1185">Reference proteome</keyword>
<protein>
    <submittedName>
        <fullName evidence="1">Uncharacterized protein</fullName>
    </submittedName>
</protein>
<dbReference type="RefSeq" id="WP_239314179.1">
    <property type="nucleotide sequence ID" value="NZ_BAAAZQ010000048.1"/>
</dbReference>
<organism evidence="1 2">
    <name type="scientific">Plantactinospora mayteni</name>
    <dbReference type="NCBI Taxonomy" id="566021"/>
    <lineage>
        <taxon>Bacteria</taxon>
        <taxon>Bacillati</taxon>
        <taxon>Actinomycetota</taxon>
        <taxon>Actinomycetes</taxon>
        <taxon>Micromonosporales</taxon>
        <taxon>Micromonosporaceae</taxon>
        <taxon>Plantactinospora</taxon>
    </lineage>
</organism>
<reference evidence="1 2" key="1">
    <citation type="submission" date="2021-01" db="EMBL/GenBank/DDBJ databases">
        <title>Whole genome shotgun sequence of Plantactinospora mayteni NBRC 109088.</title>
        <authorList>
            <person name="Komaki H."/>
            <person name="Tamura T."/>
        </authorList>
    </citation>
    <scope>NUCLEOTIDE SEQUENCE [LARGE SCALE GENOMIC DNA]</scope>
    <source>
        <strain evidence="1 2">NBRC 109088</strain>
    </source>
</reference>
<name>A0ABQ4F4G4_9ACTN</name>
<comment type="caution">
    <text evidence="1">The sequence shown here is derived from an EMBL/GenBank/DDBJ whole genome shotgun (WGS) entry which is preliminary data.</text>
</comment>
<sequence length="76" mass="8191">MFAFRADTATRVAAGGHHVDGVVQASVDKVQPHPTVMRILNDAGVARYPARDIEEGLRRDRILMCGHLTTAPAALV</sequence>
<evidence type="ECO:0000313" key="1">
    <source>
        <dbReference type="EMBL" id="GIH01791.1"/>
    </source>
</evidence>